<dbReference type="AlphaFoldDB" id="Q742H4"/>
<dbReference type="EMBL" id="AE016958">
    <property type="protein sequence ID" value="AAS03178.1"/>
    <property type="molecule type" value="Genomic_DNA"/>
</dbReference>
<keyword evidence="3" id="KW-1185">Reference proteome</keyword>
<keyword evidence="1" id="KW-0812">Transmembrane</keyword>
<proteinExistence type="predicted"/>
<organism evidence="2 3">
    <name type="scientific">Mycolicibacterium paratuberculosis (strain ATCC BAA-968 / K-10)</name>
    <name type="common">Mycobacterium paratuberculosis</name>
    <dbReference type="NCBI Taxonomy" id="262316"/>
    <lineage>
        <taxon>Bacteria</taxon>
        <taxon>Bacillati</taxon>
        <taxon>Actinomycetota</taxon>
        <taxon>Actinomycetes</taxon>
        <taxon>Mycobacteriales</taxon>
        <taxon>Mycobacteriaceae</taxon>
        <taxon>Mycobacterium</taxon>
        <taxon>Mycobacterium avium complex (MAC)</taxon>
    </lineage>
</organism>
<dbReference type="Proteomes" id="UP000000580">
    <property type="component" value="Chromosome"/>
</dbReference>
<reference evidence="2 3" key="1">
    <citation type="journal article" date="2005" name="Proc. Natl. Acad. Sci. U.S.A.">
        <title>The complete genome sequence of Mycobacterium avium subspecies paratuberculosis.</title>
        <authorList>
            <person name="Li L."/>
            <person name="Bannantine J.P."/>
            <person name="Zhang Q."/>
            <person name="Amonsin A."/>
            <person name="May B.J."/>
            <person name="Alt D."/>
            <person name="Banerji N."/>
            <person name="Kanjilal S."/>
            <person name="Kapur V."/>
        </authorList>
    </citation>
    <scope>NUCLEOTIDE SEQUENCE [LARGE SCALE GENOMIC DNA]</scope>
    <source>
        <strain evidence="3">ATCC BAA-968 / K-10</strain>
    </source>
</reference>
<dbReference type="HOGENOM" id="CLU_2130663_0_0_11"/>
<dbReference type="KEGG" id="mpa:MAP_0861"/>
<gene>
    <name evidence="2" type="ordered locus">MAP_0861</name>
</gene>
<sequence>MRHHIWVSVQRRSSVHLSGNWCGRSGRTPIGAPSWPRVSSRWSMMSLDRPWDCEIPDFHLPLLSRVRVSMTRARFELRTRVSIPLWQVLLVVIVVALVLGLLIGLVTVDQVYG</sequence>
<keyword evidence="1" id="KW-0472">Membrane</keyword>
<evidence type="ECO:0000313" key="3">
    <source>
        <dbReference type="Proteomes" id="UP000000580"/>
    </source>
</evidence>
<feature type="transmembrane region" description="Helical" evidence="1">
    <location>
        <begin position="88"/>
        <end position="108"/>
    </location>
</feature>
<accession>Q742H4</accession>
<name>Q742H4_MYCPA</name>
<protein>
    <submittedName>
        <fullName evidence="2">Uncharacterized protein</fullName>
    </submittedName>
</protein>
<evidence type="ECO:0000256" key="1">
    <source>
        <dbReference type="SAM" id="Phobius"/>
    </source>
</evidence>
<keyword evidence="1" id="KW-1133">Transmembrane helix</keyword>
<evidence type="ECO:0000313" key="2">
    <source>
        <dbReference type="EMBL" id="AAS03178.1"/>
    </source>
</evidence>
<dbReference type="STRING" id="262316.MAP_0861"/>